<dbReference type="UniPathway" id="UPA00031">
    <property type="reaction ID" value="UER00010"/>
</dbReference>
<comment type="catalytic activity">
    <reaction evidence="9">
        <text>L-glutamine + H2O = L-glutamate + NH4(+)</text>
        <dbReference type="Rhea" id="RHEA:15889"/>
        <dbReference type="ChEBI" id="CHEBI:15377"/>
        <dbReference type="ChEBI" id="CHEBI:28938"/>
        <dbReference type="ChEBI" id="CHEBI:29985"/>
        <dbReference type="ChEBI" id="CHEBI:58359"/>
        <dbReference type="EC" id="3.5.1.2"/>
    </reaction>
</comment>
<dbReference type="GO" id="GO:0016829">
    <property type="term" value="F:lyase activity"/>
    <property type="evidence" value="ECO:0007669"/>
    <property type="project" value="UniProtKB-KW"/>
</dbReference>
<dbReference type="GO" id="GO:0004359">
    <property type="term" value="F:glutaminase activity"/>
    <property type="evidence" value="ECO:0007669"/>
    <property type="project" value="UniProtKB-EC"/>
</dbReference>
<feature type="active site" evidence="10">
    <location>
        <position position="183"/>
    </location>
</feature>
<feature type="domain" description="Glutamine amidotransferase" evidence="11">
    <location>
        <begin position="4"/>
        <end position="185"/>
    </location>
</feature>
<evidence type="ECO:0000256" key="4">
    <source>
        <dbReference type="ARBA" id="ARBA00022801"/>
    </source>
</evidence>
<dbReference type="PANTHER" id="PTHR42701">
    <property type="entry name" value="IMIDAZOLE GLYCEROL PHOSPHATE SYNTHASE SUBUNIT HISH"/>
    <property type="match status" value="1"/>
</dbReference>
<sequence>MITVIDYDTGNTRNVKNALDFLGVENQLTSKPTDILNSDGLILPGVGAFKKAVDALNERKLVPVIQQAANQGIPILGICLGMQLLFDKSYEFGESDGLGLIDGEVVPIPDNLGVKVPHMGWDKNISVKADPLADGFDGQFSYFVHSYYVKTAEKNILSFVDYGVKIPSIVRRRNVIGFQFHPEKSG</sequence>
<evidence type="ECO:0000259" key="11">
    <source>
        <dbReference type="Pfam" id="PF00117"/>
    </source>
</evidence>
<keyword evidence="7" id="KW-0456">Lyase</keyword>
<keyword evidence="3" id="KW-0028">Amino-acid biosynthesis</keyword>
<accession>A0A511DUA8</accession>
<keyword evidence="13" id="KW-1185">Reference proteome</keyword>
<keyword evidence="5" id="KW-0315">Glutamine amidotransferase</keyword>
<dbReference type="NCBIfam" id="TIGR01855">
    <property type="entry name" value="IMP_synth_hisH"/>
    <property type="match status" value="1"/>
</dbReference>
<evidence type="ECO:0000256" key="8">
    <source>
        <dbReference type="ARBA" id="ARBA00047838"/>
    </source>
</evidence>
<gene>
    <name evidence="12" type="primary">hisH</name>
    <name evidence="12" type="ORF">LKE01_06330</name>
</gene>
<dbReference type="Proteomes" id="UP000321893">
    <property type="component" value="Unassembled WGS sequence"/>
</dbReference>
<dbReference type="EMBL" id="BJVK01000005">
    <property type="protein sequence ID" value="GEL27813.1"/>
    <property type="molecule type" value="Genomic_DNA"/>
</dbReference>
<comment type="pathway">
    <text evidence="1">Amino-acid biosynthesis; L-histidine biosynthesis; L-histidine from 5-phospho-alpha-D-ribose 1-diphosphate: step 5/9.</text>
</comment>
<dbReference type="InterPro" id="IPR029062">
    <property type="entry name" value="Class_I_gatase-like"/>
</dbReference>
<dbReference type="InterPro" id="IPR017926">
    <property type="entry name" value="GATASE"/>
</dbReference>
<organism evidence="12 13">
    <name type="scientific">Lentilactobacillus kefiri</name>
    <name type="common">Lactobacillus kefiri</name>
    <dbReference type="NCBI Taxonomy" id="33962"/>
    <lineage>
        <taxon>Bacteria</taxon>
        <taxon>Bacillati</taxon>
        <taxon>Bacillota</taxon>
        <taxon>Bacilli</taxon>
        <taxon>Lactobacillales</taxon>
        <taxon>Lactobacillaceae</taxon>
        <taxon>Lentilactobacillus</taxon>
    </lineage>
</organism>
<evidence type="ECO:0000313" key="13">
    <source>
        <dbReference type="Proteomes" id="UP000321893"/>
    </source>
</evidence>
<dbReference type="PROSITE" id="PS51273">
    <property type="entry name" value="GATASE_TYPE_1"/>
    <property type="match status" value="1"/>
</dbReference>
<reference evidence="12" key="1">
    <citation type="submission" date="2019-07" db="EMBL/GenBank/DDBJ databases">
        <title>Whole genome shotgun sequence of Lactobacillus kefiri NBRC 15888.</title>
        <authorList>
            <person name="Hosoyama A."/>
            <person name="Uohara A."/>
            <person name="Ohji S."/>
            <person name="Ichikawa N."/>
        </authorList>
    </citation>
    <scope>NUCLEOTIDE SEQUENCE [LARGE SCALE GENOMIC DNA]</scope>
    <source>
        <strain evidence="12">NBRC 15888</strain>
    </source>
</reference>
<dbReference type="Pfam" id="PF00117">
    <property type="entry name" value="GATase"/>
    <property type="match status" value="1"/>
</dbReference>
<name>A0A511DUA8_LENKE</name>
<evidence type="ECO:0000256" key="6">
    <source>
        <dbReference type="ARBA" id="ARBA00023102"/>
    </source>
</evidence>
<dbReference type="STRING" id="1423764.FC95_GL001364"/>
<dbReference type="AlphaFoldDB" id="A0A511DUA8"/>
<evidence type="ECO:0000313" key="12">
    <source>
        <dbReference type="EMBL" id="GEL27813.1"/>
    </source>
</evidence>
<dbReference type="GO" id="GO:0000107">
    <property type="term" value="F:imidazoleglycerol-phosphate synthase activity"/>
    <property type="evidence" value="ECO:0007669"/>
    <property type="project" value="RHEA"/>
</dbReference>
<evidence type="ECO:0000256" key="3">
    <source>
        <dbReference type="ARBA" id="ARBA00022605"/>
    </source>
</evidence>
<evidence type="ECO:0000256" key="5">
    <source>
        <dbReference type="ARBA" id="ARBA00022962"/>
    </source>
</evidence>
<keyword evidence="4" id="KW-0378">Hydrolase</keyword>
<comment type="caution">
    <text evidence="12">The sequence shown here is derived from an EMBL/GenBank/DDBJ whole genome shotgun (WGS) entry which is preliminary data.</text>
</comment>
<proteinExistence type="predicted"/>
<feature type="active site" description="Nucleophile" evidence="10">
    <location>
        <position position="79"/>
    </location>
</feature>
<keyword evidence="6" id="KW-0368">Histidine biosynthesis</keyword>
<feature type="active site" evidence="10">
    <location>
        <position position="181"/>
    </location>
</feature>
<dbReference type="Gene3D" id="3.40.50.880">
    <property type="match status" value="1"/>
</dbReference>
<protein>
    <submittedName>
        <fullName evidence="12">Imidazole glycerol phosphate synthase subunit HisH</fullName>
    </submittedName>
</protein>
<dbReference type="CDD" id="cd01748">
    <property type="entry name" value="GATase1_IGP_Synthase"/>
    <property type="match status" value="1"/>
</dbReference>
<evidence type="ECO:0000256" key="7">
    <source>
        <dbReference type="ARBA" id="ARBA00023239"/>
    </source>
</evidence>
<dbReference type="PIRSF" id="PIRSF000495">
    <property type="entry name" value="Amidotransf_hisH"/>
    <property type="match status" value="1"/>
</dbReference>
<dbReference type="PROSITE" id="PS51274">
    <property type="entry name" value="GATASE_COBBQ"/>
    <property type="match status" value="1"/>
</dbReference>
<evidence type="ECO:0000256" key="1">
    <source>
        <dbReference type="ARBA" id="ARBA00005091"/>
    </source>
</evidence>
<comment type="subunit">
    <text evidence="2">Heterodimer of HisH and HisF.</text>
</comment>
<dbReference type="PRINTS" id="PR00096">
    <property type="entry name" value="GATASE"/>
</dbReference>
<comment type="catalytic activity">
    <reaction evidence="8">
        <text>5-[(5-phospho-1-deoxy-D-ribulos-1-ylimino)methylamino]-1-(5-phospho-beta-D-ribosyl)imidazole-4-carboxamide + L-glutamine = D-erythro-1-(imidazol-4-yl)glycerol 3-phosphate + 5-amino-1-(5-phospho-beta-D-ribosyl)imidazole-4-carboxamide + L-glutamate + H(+)</text>
        <dbReference type="Rhea" id="RHEA:24793"/>
        <dbReference type="ChEBI" id="CHEBI:15378"/>
        <dbReference type="ChEBI" id="CHEBI:29985"/>
        <dbReference type="ChEBI" id="CHEBI:58278"/>
        <dbReference type="ChEBI" id="CHEBI:58359"/>
        <dbReference type="ChEBI" id="CHEBI:58475"/>
        <dbReference type="ChEBI" id="CHEBI:58525"/>
        <dbReference type="EC" id="4.3.2.10"/>
    </reaction>
</comment>
<evidence type="ECO:0000256" key="2">
    <source>
        <dbReference type="ARBA" id="ARBA00011152"/>
    </source>
</evidence>
<dbReference type="GO" id="GO:0000105">
    <property type="term" value="P:L-histidine biosynthetic process"/>
    <property type="evidence" value="ECO:0007669"/>
    <property type="project" value="UniProtKB-UniPathway"/>
</dbReference>
<evidence type="ECO:0000256" key="9">
    <source>
        <dbReference type="ARBA" id="ARBA00049534"/>
    </source>
</evidence>
<dbReference type="SUPFAM" id="SSF52317">
    <property type="entry name" value="Class I glutamine amidotransferase-like"/>
    <property type="match status" value="1"/>
</dbReference>
<dbReference type="PANTHER" id="PTHR42701:SF1">
    <property type="entry name" value="IMIDAZOLE GLYCEROL PHOSPHATE SYNTHASE SUBUNIT HISH"/>
    <property type="match status" value="1"/>
</dbReference>
<dbReference type="InterPro" id="IPR010139">
    <property type="entry name" value="Imidazole-glycPsynth_HisH"/>
</dbReference>
<evidence type="ECO:0000256" key="10">
    <source>
        <dbReference type="PIRSR" id="PIRSR000495-1"/>
    </source>
</evidence>